<protein>
    <submittedName>
        <fullName evidence="4">Uncharacterized protein</fullName>
    </submittedName>
</protein>
<accession>A0A2A2KG81</accession>
<dbReference type="InterPro" id="IPR036915">
    <property type="entry name" value="Cyclin-like_sf"/>
</dbReference>
<dbReference type="GO" id="GO:0016538">
    <property type="term" value="F:cyclin-dependent protein serine/threonine kinase regulator activity"/>
    <property type="evidence" value="ECO:0007669"/>
    <property type="project" value="InterPro"/>
</dbReference>
<keyword evidence="3" id="KW-1133">Transmembrane helix</keyword>
<evidence type="ECO:0000256" key="3">
    <source>
        <dbReference type="SAM" id="Phobius"/>
    </source>
</evidence>
<sequence>MEKEGMSKSHRKSEPVAGPSKKPTRREIYEFMIRTGVRLEARNRTTCSAITTMHRLLDTDLASHICHYVNFLFRISFLFIILFSTLAGAAFLVAIKHEEDNLIGIRDVINAMHRILHEDEEPLKIDSQLWDIRKGLAKLEFVVLRQLGFDIHFDDPFKPLSLYLDQLRSWMPDEFEEYKVVDNCFAVMRDCFVDPEFVESHSTASLAISVISVVLKGFSLEVPHSRAWFEVLHKTMSESKLRRLEKDILSIVYQIDVE</sequence>
<keyword evidence="3" id="KW-0812">Transmembrane</keyword>
<name>A0A2A2KG81_9BILA</name>
<feature type="region of interest" description="Disordered" evidence="2">
    <location>
        <begin position="1"/>
        <end position="22"/>
    </location>
</feature>
<evidence type="ECO:0000256" key="1">
    <source>
        <dbReference type="ARBA" id="ARBA00023127"/>
    </source>
</evidence>
<dbReference type="OrthoDB" id="79090at2759"/>
<gene>
    <name evidence="4" type="ORF">WR25_09793</name>
</gene>
<dbReference type="STRING" id="2018661.A0A2A2KG81"/>
<keyword evidence="5" id="KW-1185">Reference proteome</keyword>
<evidence type="ECO:0000313" key="5">
    <source>
        <dbReference type="Proteomes" id="UP000218231"/>
    </source>
</evidence>
<dbReference type="SUPFAM" id="SSF47954">
    <property type="entry name" value="Cyclin-like"/>
    <property type="match status" value="2"/>
</dbReference>
<evidence type="ECO:0000313" key="4">
    <source>
        <dbReference type="EMBL" id="PAV72945.1"/>
    </source>
</evidence>
<keyword evidence="3" id="KW-0472">Membrane</keyword>
<dbReference type="Proteomes" id="UP000218231">
    <property type="component" value="Unassembled WGS sequence"/>
</dbReference>
<dbReference type="Gene3D" id="1.10.472.10">
    <property type="entry name" value="Cyclin-like"/>
    <property type="match status" value="1"/>
</dbReference>
<evidence type="ECO:0000256" key="2">
    <source>
        <dbReference type="SAM" id="MobiDB-lite"/>
    </source>
</evidence>
<keyword evidence="1" id="KW-0195">Cyclin</keyword>
<dbReference type="AlphaFoldDB" id="A0A2A2KG81"/>
<dbReference type="GO" id="GO:0006357">
    <property type="term" value="P:regulation of transcription by RNA polymerase II"/>
    <property type="evidence" value="ECO:0007669"/>
    <property type="project" value="InterPro"/>
</dbReference>
<dbReference type="PANTHER" id="PTHR10026">
    <property type="entry name" value="CYCLIN"/>
    <property type="match status" value="1"/>
</dbReference>
<proteinExistence type="predicted"/>
<reference evidence="4 5" key="1">
    <citation type="journal article" date="2017" name="Curr. Biol.">
        <title>Genome architecture and evolution of a unichromosomal asexual nematode.</title>
        <authorList>
            <person name="Fradin H."/>
            <person name="Zegar C."/>
            <person name="Gutwein M."/>
            <person name="Lucas J."/>
            <person name="Kovtun M."/>
            <person name="Corcoran D."/>
            <person name="Baugh L.R."/>
            <person name="Kiontke K."/>
            <person name="Gunsalus K."/>
            <person name="Fitch D.H."/>
            <person name="Piano F."/>
        </authorList>
    </citation>
    <scope>NUCLEOTIDE SEQUENCE [LARGE SCALE GENOMIC DNA]</scope>
    <source>
        <strain evidence="4">PF1309</strain>
    </source>
</reference>
<organism evidence="4 5">
    <name type="scientific">Diploscapter pachys</name>
    <dbReference type="NCBI Taxonomy" id="2018661"/>
    <lineage>
        <taxon>Eukaryota</taxon>
        <taxon>Metazoa</taxon>
        <taxon>Ecdysozoa</taxon>
        <taxon>Nematoda</taxon>
        <taxon>Chromadorea</taxon>
        <taxon>Rhabditida</taxon>
        <taxon>Rhabditina</taxon>
        <taxon>Rhabditomorpha</taxon>
        <taxon>Rhabditoidea</taxon>
        <taxon>Rhabditidae</taxon>
        <taxon>Diploscapter</taxon>
    </lineage>
</organism>
<dbReference type="InterPro" id="IPR043198">
    <property type="entry name" value="Cyclin/Ssn8"/>
</dbReference>
<feature type="transmembrane region" description="Helical" evidence="3">
    <location>
        <begin position="71"/>
        <end position="95"/>
    </location>
</feature>
<comment type="caution">
    <text evidence="4">The sequence shown here is derived from an EMBL/GenBank/DDBJ whole genome shotgun (WGS) entry which is preliminary data.</text>
</comment>
<dbReference type="EMBL" id="LIAE01008680">
    <property type="protein sequence ID" value="PAV72945.1"/>
    <property type="molecule type" value="Genomic_DNA"/>
</dbReference>